<dbReference type="SUPFAM" id="SSF103473">
    <property type="entry name" value="MFS general substrate transporter"/>
    <property type="match status" value="1"/>
</dbReference>
<reference evidence="9 10" key="1">
    <citation type="submission" date="2021-01" db="EMBL/GenBank/DDBJ databases">
        <title>Whole genome shotgun sequence of Planotetraspora mira NBRC 15435.</title>
        <authorList>
            <person name="Komaki H."/>
            <person name="Tamura T."/>
        </authorList>
    </citation>
    <scope>NUCLEOTIDE SEQUENCE [LARGE SCALE GENOMIC DNA]</scope>
    <source>
        <strain evidence="9 10">NBRC 15435</strain>
    </source>
</reference>
<feature type="transmembrane region" description="Helical" evidence="7">
    <location>
        <begin position="145"/>
        <end position="164"/>
    </location>
</feature>
<feature type="transmembrane region" description="Helical" evidence="7">
    <location>
        <begin position="302"/>
        <end position="322"/>
    </location>
</feature>
<dbReference type="GO" id="GO:0005886">
    <property type="term" value="C:plasma membrane"/>
    <property type="evidence" value="ECO:0007669"/>
    <property type="project" value="UniProtKB-SubCell"/>
</dbReference>
<dbReference type="InterPro" id="IPR020846">
    <property type="entry name" value="MFS_dom"/>
</dbReference>
<evidence type="ECO:0000256" key="4">
    <source>
        <dbReference type="ARBA" id="ARBA00022692"/>
    </source>
</evidence>
<proteinExistence type="predicted"/>
<keyword evidence="3" id="KW-1003">Cell membrane</keyword>
<dbReference type="Gene3D" id="1.20.1250.20">
    <property type="entry name" value="MFS general substrate transporter like domains"/>
    <property type="match status" value="1"/>
</dbReference>
<comment type="caution">
    <text evidence="9">The sequence shown here is derived from an EMBL/GenBank/DDBJ whole genome shotgun (WGS) entry which is preliminary data.</text>
</comment>
<gene>
    <name evidence="9" type="ORF">Pmi06nite_11700</name>
</gene>
<evidence type="ECO:0000256" key="1">
    <source>
        <dbReference type="ARBA" id="ARBA00004651"/>
    </source>
</evidence>
<evidence type="ECO:0000259" key="8">
    <source>
        <dbReference type="PROSITE" id="PS50850"/>
    </source>
</evidence>
<dbReference type="InterPro" id="IPR036259">
    <property type="entry name" value="MFS_trans_sf"/>
</dbReference>
<dbReference type="InterPro" id="IPR011701">
    <property type="entry name" value="MFS"/>
</dbReference>
<feature type="transmembrane region" description="Helical" evidence="7">
    <location>
        <begin position="52"/>
        <end position="71"/>
    </location>
</feature>
<keyword evidence="2" id="KW-0813">Transport</keyword>
<evidence type="ECO:0000256" key="2">
    <source>
        <dbReference type="ARBA" id="ARBA00022448"/>
    </source>
</evidence>
<dbReference type="AlphaFoldDB" id="A0A8J3TIL8"/>
<comment type="subcellular location">
    <subcellularLocation>
        <location evidence="1">Cell membrane</location>
        <topology evidence="1">Multi-pass membrane protein</topology>
    </subcellularLocation>
</comment>
<dbReference type="Pfam" id="PF07690">
    <property type="entry name" value="MFS_1"/>
    <property type="match status" value="1"/>
</dbReference>
<feature type="transmembrane region" description="Helical" evidence="7">
    <location>
        <begin position="115"/>
        <end position="133"/>
    </location>
</feature>
<keyword evidence="4 7" id="KW-0812">Transmembrane</keyword>
<dbReference type="EMBL" id="BOOO01000004">
    <property type="protein sequence ID" value="GII27728.1"/>
    <property type="molecule type" value="Genomic_DNA"/>
</dbReference>
<evidence type="ECO:0000256" key="6">
    <source>
        <dbReference type="ARBA" id="ARBA00023136"/>
    </source>
</evidence>
<feature type="transmembrane region" description="Helical" evidence="7">
    <location>
        <begin position="270"/>
        <end position="290"/>
    </location>
</feature>
<feature type="domain" description="Major facilitator superfamily (MFS) profile" evidence="8">
    <location>
        <begin position="17"/>
        <end position="458"/>
    </location>
</feature>
<dbReference type="PANTHER" id="PTHR42718:SF46">
    <property type="entry name" value="BLR6921 PROTEIN"/>
    <property type="match status" value="1"/>
</dbReference>
<feature type="transmembrane region" description="Helical" evidence="7">
    <location>
        <begin position="402"/>
        <end position="422"/>
    </location>
</feature>
<dbReference type="RefSeq" id="WP_239113681.1">
    <property type="nucleotide sequence ID" value="NZ_BOOO01000004.1"/>
</dbReference>
<sequence length="461" mass="47021">MSTLTVSPRTAAHPRVALAIVVTCQLMIGLDSTIVTIALPEIKQDIGFSPTGLSWVMNAYLLAFGGLLLLGGRAGDILGRRRVFTAGVTVFTLGSLLGGLATAEWGLLAARAVQGVGAAIAAPSILALIATTFTEGAARNRAISVYSAVTGAGGAIGLILGGVLTDAASWRWVFFVNVPIGMAVVVLAPRFIARSGTHPGRFDLAGAATVTGGMVSLVYALITAADSGWREALPGLAAALVLLGAFVAVETRARQPIMPLRLLADRARSAAYLIELLLAAGMFGFFFFMTQFVQWVLHMDPLAAGLAFLPMAVTQFSVVRVVPRLLPRFGARRIVLAGVTVSLAGMAWLTQVSAGTGYLGGLFGPMVLLGLGGGLSFMPLNATILTGVAPQESGAASGLAQTTVWAGGALGSAALVTVYGSAVQHGPLVHGIAVAFGGGAVFAALALVTAALALRPPRPVS</sequence>
<feature type="transmembrane region" description="Helical" evidence="7">
    <location>
        <begin position="16"/>
        <end position="40"/>
    </location>
</feature>
<keyword evidence="10" id="KW-1185">Reference proteome</keyword>
<dbReference type="CDD" id="cd17321">
    <property type="entry name" value="MFS_MMR_MDR_like"/>
    <property type="match status" value="1"/>
</dbReference>
<evidence type="ECO:0000256" key="7">
    <source>
        <dbReference type="SAM" id="Phobius"/>
    </source>
</evidence>
<keyword evidence="5 7" id="KW-1133">Transmembrane helix</keyword>
<feature type="transmembrane region" description="Helical" evidence="7">
    <location>
        <begin position="170"/>
        <end position="192"/>
    </location>
</feature>
<dbReference type="Proteomes" id="UP000650628">
    <property type="component" value="Unassembled WGS sequence"/>
</dbReference>
<feature type="transmembrane region" description="Helical" evidence="7">
    <location>
        <begin position="231"/>
        <end position="249"/>
    </location>
</feature>
<dbReference type="PROSITE" id="PS50850">
    <property type="entry name" value="MFS"/>
    <property type="match status" value="1"/>
</dbReference>
<accession>A0A8J3TIL8</accession>
<evidence type="ECO:0000256" key="5">
    <source>
        <dbReference type="ARBA" id="ARBA00022989"/>
    </source>
</evidence>
<dbReference type="Gene3D" id="1.20.1720.10">
    <property type="entry name" value="Multidrug resistance protein D"/>
    <property type="match status" value="1"/>
</dbReference>
<dbReference type="PANTHER" id="PTHR42718">
    <property type="entry name" value="MAJOR FACILITATOR SUPERFAMILY MULTIDRUG TRANSPORTER MFSC"/>
    <property type="match status" value="1"/>
</dbReference>
<organism evidence="9 10">
    <name type="scientific">Planotetraspora mira</name>
    <dbReference type="NCBI Taxonomy" id="58121"/>
    <lineage>
        <taxon>Bacteria</taxon>
        <taxon>Bacillati</taxon>
        <taxon>Actinomycetota</taxon>
        <taxon>Actinomycetes</taxon>
        <taxon>Streptosporangiales</taxon>
        <taxon>Streptosporangiaceae</taxon>
        <taxon>Planotetraspora</taxon>
    </lineage>
</organism>
<evidence type="ECO:0000256" key="3">
    <source>
        <dbReference type="ARBA" id="ARBA00022475"/>
    </source>
</evidence>
<feature type="transmembrane region" description="Helical" evidence="7">
    <location>
        <begin position="83"/>
        <end position="103"/>
    </location>
</feature>
<evidence type="ECO:0000313" key="9">
    <source>
        <dbReference type="EMBL" id="GII27728.1"/>
    </source>
</evidence>
<evidence type="ECO:0000313" key="10">
    <source>
        <dbReference type="Proteomes" id="UP000650628"/>
    </source>
</evidence>
<name>A0A8J3TIL8_9ACTN</name>
<keyword evidence="6 7" id="KW-0472">Membrane</keyword>
<dbReference type="GO" id="GO:0022857">
    <property type="term" value="F:transmembrane transporter activity"/>
    <property type="evidence" value="ECO:0007669"/>
    <property type="project" value="InterPro"/>
</dbReference>
<feature type="transmembrane region" description="Helical" evidence="7">
    <location>
        <begin position="428"/>
        <end position="454"/>
    </location>
</feature>
<feature type="transmembrane region" description="Helical" evidence="7">
    <location>
        <begin position="204"/>
        <end position="225"/>
    </location>
</feature>
<protein>
    <submittedName>
        <fullName evidence="9">MFS transporter</fullName>
    </submittedName>
</protein>
<feature type="transmembrane region" description="Helical" evidence="7">
    <location>
        <begin position="334"/>
        <end position="354"/>
    </location>
</feature>
<feature type="transmembrane region" description="Helical" evidence="7">
    <location>
        <begin position="366"/>
        <end position="390"/>
    </location>
</feature>